<dbReference type="SUPFAM" id="SSF52833">
    <property type="entry name" value="Thioredoxin-like"/>
    <property type="match status" value="1"/>
</dbReference>
<keyword evidence="3" id="KW-0479">Metal-binding</keyword>
<dbReference type="InterPro" id="IPR004480">
    <property type="entry name" value="Monothiol_GRX-rel"/>
</dbReference>
<keyword evidence="9" id="KW-1185">Reference proteome</keyword>
<dbReference type="PANTHER" id="PTHR10293">
    <property type="entry name" value="GLUTAREDOXIN FAMILY MEMBER"/>
    <property type="match status" value="1"/>
</dbReference>
<organism evidence="8">
    <name type="scientific">Salvia splendens</name>
    <name type="common">Scarlet sage</name>
    <dbReference type="NCBI Taxonomy" id="180675"/>
    <lineage>
        <taxon>Eukaryota</taxon>
        <taxon>Viridiplantae</taxon>
        <taxon>Streptophyta</taxon>
        <taxon>Embryophyta</taxon>
        <taxon>Tracheophyta</taxon>
        <taxon>Spermatophyta</taxon>
        <taxon>Magnoliopsida</taxon>
        <taxon>eudicotyledons</taxon>
        <taxon>Gunneridae</taxon>
        <taxon>Pentapetalae</taxon>
        <taxon>asterids</taxon>
        <taxon>lamiids</taxon>
        <taxon>Lamiales</taxon>
        <taxon>Lamiaceae</taxon>
        <taxon>Nepetoideae</taxon>
        <taxon>Mentheae</taxon>
        <taxon>Salviinae</taxon>
        <taxon>Salvia</taxon>
        <taxon>Salvia subgen. Calosphace</taxon>
        <taxon>core Calosphace</taxon>
    </lineage>
</organism>
<dbReference type="GO" id="GO:0005759">
    <property type="term" value="C:mitochondrial matrix"/>
    <property type="evidence" value="ECO:0007669"/>
    <property type="project" value="TreeGrafter"/>
</dbReference>
<evidence type="ECO:0000313" key="8">
    <source>
        <dbReference type="EMBL" id="KAG6433761.1"/>
    </source>
</evidence>
<sequence length="279" mass="30861">MISSVQVAKFRPTFPSIHPRPSRSHSLGRHLPSITTWWLHHRRGLVVSALQKLSETESVTVSSDSDGNLPSNSGVYAIYDSGADLQFVGITRNLAASVLAHRKSLPELCSAVKVAVVEDPDKTALTEAWKAWLQEHIAATGKVPPGNEPGNSTWVKRAPRKKSDLRLTPGRHVQLTVPLEDLVDRLVKENKVVAFIKGSRSAPLCGFSQRVVAILENQGVDYETVDVLDEEYNFGLRETLKNYSNWPTFPQIFVNGELVGGCDILTSMYEKGELADMFK</sequence>
<evidence type="ECO:0000256" key="5">
    <source>
        <dbReference type="ARBA" id="ARBA00023014"/>
    </source>
</evidence>
<dbReference type="InterPro" id="IPR002109">
    <property type="entry name" value="Glutaredoxin"/>
</dbReference>
<keyword evidence="6" id="KW-0676">Redox-active center</keyword>
<protein>
    <recommendedName>
        <fullName evidence="7">Glutaredoxin domain-containing protein</fullName>
    </recommendedName>
</protein>
<dbReference type="Proteomes" id="UP000298416">
    <property type="component" value="Unassembled WGS sequence"/>
</dbReference>
<dbReference type="AlphaFoldDB" id="A0A8X8YJR6"/>
<feature type="domain" description="Glutaredoxin" evidence="7">
    <location>
        <begin position="192"/>
        <end position="259"/>
    </location>
</feature>
<dbReference type="PROSITE" id="PS51354">
    <property type="entry name" value="GLUTAREDOXIN_2"/>
    <property type="match status" value="1"/>
</dbReference>
<evidence type="ECO:0000256" key="4">
    <source>
        <dbReference type="ARBA" id="ARBA00023004"/>
    </source>
</evidence>
<keyword evidence="2" id="KW-0001">2Fe-2S</keyword>
<dbReference type="Pfam" id="PF00462">
    <property type="entry name" value="Glutaredoxin"/>
    <property type="match status" value="1"/>
</dbReference>
<keyword evidence="5" id="KW-0411">Iron-sulfur</keyword>
<dbReference type="NCBIfam" id="TIGR00365">
    <property type="entry name" value="Grx4 family monothiol glutaredoxin"/>
    <property type="match status" value="1"/>
</dbReference>
<accession>A0A8X8YJR6</accession>
<comment type="similarity">
    <text evidence="1">Belongs to the glutaredoxin family. CGFS subfamily.</text>
</comment>
<dbReference type="InterPro" id="IPR033658">
    <property type="entry name" value="GRX_PICOT-like"/>
</dbReference>
<evidence type="ECO:0000256" key="3">
    <source>
        <dbReference type="ARBA" id="ARBA00022723"/>
    </source>
</evidence>
<comment type="caution">
    <text evidence="8">The sequence shown here is derived from an EMBL/GenBank/DDBJ whole genome shotgun (WGS) entry which is preliminary data.</text>
</comment>
<dbReference type="FunFam" id="3.40.30.10:FF:000005">
    <property type="entry name" value="Glutaredoxin 5"/>
    <property type="match status" value="1"/>
</dbReference>
<dbReference type="Gene3D" id="3.40.30.10">
    <property type="entry name" value="Glutaredoxin"/>
    <property type="match status" value="1"/>
</dbReference>
<name>A0A8X8YJR6_SALSN</name>
<proteinExistence type="inferred from homology"/>
<dbReference type="GO" id="GO:0051537">
    <property type="term" value="F:2 iron, 2 sulfur cluster binding"/>
    <property type="evidence" value="ECO:0007669"/>
    <property type="project" value="UniProtKB-KW"/>
</dbReference>
<evidence type="ECO:0000256" key="1">
    <source>
        <dbReference type="ARBA" id="ARBA00008983"/>
    </source>
</evidence>
<reference evidence="8" key="2">
    <citation type="submission" date="2020-08" db="EMBL/GenBank/DDBJ databases">
        <title>Plant Genome Project.</title>
        <authorList>
            <person name="Zhang R.-G."/>
        </authorList>
    </citation>
    <scope>NUCLEOTIDE SEQUENCE</scope>
    <source>
        <strain evidence="8">Huo1</strain>
        <tissue evidence="8">Leaf</tissue>
    </source>
</reference>
<evidence type="ECO:0000256" key="2">
    <source>
        <dbReference type="ARBA" id="ARBA00022714"/>
    </source>
</evidence>
<dbReference type="PANTHER" id="PTHR10293:SF45">
    <property type="entry name" value="BIFUNCTIONAL MONOTHIOL GLUTAREDOXIN-S16, CHLOROPLASTIC"/>
    <property type="match status" value="1"/>
</dbReference>
<keyword evidence="4" id="KW-0408">Iron</keyword>
<gene>
    <name evidence="8" type="ORF">SASPL_105377</name>
</gene>
<evidence type="ECO:0000313" key="9">
    <source>
        <dbReference type="Proteomes" id="UP000298416"/>
    </source>
</evidence>
<dbReference type="EMBL" id="PNBA02000002">
    <property type="protein sequence ID" value="KAG6433761.1"/>
    <property type="molecule type" value="Genomic_DNA"/>
</dbReference>
<dbReference type="CDD" id="cd03028">
    <property type="entry name" value="GRX_PICOT_like"/>
    <property type="match status" value="1"/>
</dbReference>
<dbReference type="InterPro" id="IPR036249">
    <property type="entry name" value="Thioredoxin-like_sf"/>
</dbReference>
<reference evidence="8" key="1">
    <citation type="submission" date="2018-01" db="EMBL/GenBank/DDBJ databases">
        <authorList>
            <person name="Mao J.F."/>
        </authorList>
    </citation>
    <scope>NUCLEOTIDE SEQUENCE</scope>
    <source>
        <strain evidence="8">Huo1</strain>
        <tissue evidence="8">Leaf</tissue>
    </source>
</reference>
<evidence type="ECO:0000256" key="6">
    <source>
        <dbReference type="ARBA" id="ARBA00023284"/>
    </source>
</evidence>
<evidence type="ECO:0000259" key="7">
    <source>
        <dbReference type="Pfam" id="PF00462"/>
    </source>
</evidence>
<dbReference type="GO" id="GO:0046872">
    <property type="term" value="F:metal ion binding"/>
    <property type="evidence" value="ECO:0007669"/>
    <property type="project" value="UniProtKB-KW"/>
</dbReference>